<dbReference type="HOGENOM" id="CLU_067863_0_0_1"/>
<evidence type="ECO:0008006" key="5">
    <source>
        <dbReference type="Google" id="ProtNLM"/>
    </source>
</evidence>
<dbReference type="OMA" id="GQPPKTC"/>
<reference evidence="4" key="1">
    <citation type="journal article" date="2014" name="BMC Genomics">
        <title>Genome characteristics reveal the impact of lichenization on lichen-forming fungus Endocarpon pusillum Hedwig (Verrucariales, Ascomycota).</title>
        <authorList>
            <person name="Wang Y.-Y."/>
            <person name="Liu B."/>
            <person name="Zhang X.-Y."/>
            <person name="Zhou Q.-M."/>
            <person name="Zhang T."/>
            <person name="Li H."/>
            <person name="Yu Y.-F."/>
            <person name="Zhang X.-L."/>
            <person name="Hao X.-Y."/>
            <person name="Wang M."/>
            <person name="Wang L."/>
            <person name="Wei J.-C."/>
        </authorList>
    </citation>
    <scope>NUCLEOTIDE SEQUENCE [LARGE SCALE GENOMIC DNA]</scope>
    <source>
        <strain evidence="4">Z07020 / HMAS-L-300199</strain>
    </source>
</reference>
<organism evidence="3 4">
    <name type="scientific">Endocarpon pusillum (strain Z07020 / HMAS-L-300199)</name>
    <name type="common">Lichen-forming fungus</name>
    <dbReference type="NCBI Taxonomy" id="1263415"/>
    <lineage>
        <taxon>Eukaryota</taxon>
        <taxon>Fungi</taxon>
        <taxon>Dikarya</taxon>
        <taxon>Ascomycota</taxon>
        <taxon>Pezizomycotina</taxon>
        <taxon>Eurotiomycetes</taxon>
        <taxon>Chaetothyriomycetidae</taxon>
        <taxon>Verrucariales</taxon>
        <taxon>Verrucariaceae</taxon>
        <taxon>Endocarpon</taxon>
    </lineage>
</organism>
<dbReference type="EMBL" id="KE721082">
    <property type="protein sequence ID" value="ERF72603.1"/>
    <property type="molecule type" value="Genomic_DNA"/>
</dbReference>
<feature type="chain" id="PRO_5004610158" description="Malate dehydrogenase" evidence="2">
    <location>
        <begin position="18"/>
        <end position="262"/>
    </location>
</feature>
<evidence type="ECO:0000313" key="3">
    <source>
        <dbReference type="EMBL" id="ERF72603.1"/>
    </source>
</evidence>
<name>U1GK95_ENDPU</name>
<keyword evidence="2" id="KW-0732">Signal</keyword>
<feature type="signal peptide" evidence="2">
    <location>
        <begin position="1"/>
        <end position="17"/>
    </location>
</feature>
<sequence>MHSIYFLLAFLASNSLAAPSPMITESGIYSWSAPLARFYQEVDKRIQEARKSPDFPNPPACDMSKASMPVAPTPLPGPDPDTYLSHVAIGRGIQNYTCANSSSVPAPIGAVASLYNASCTESNYPSLTTMMTNLVINYPLPSDPTANFQPTNILFSGYHFFTDNTTPVFDLDTAPQKQYGYAVTKRDSASPAPSDAPEGPNGEPALAWLKLNTIDGTKGGLKHVYRVNTVGGSPPKTCEGKNPGVFTVEYSAQYWIYAADES</sequence>
<dbReference type="RefSeq" id="XP_007801835.1">
    <property type="nucleotide sequence ID" value="XM_007803644.1"/>
</dbReference>
<gene>
    <name evidence="3" type="ORF">EPUS_02885</name>
</gene>
<dbReference type="Proteomes" id="UP000019373">
    <property type="component" value="Unassembled WGS sequence"/>
</dbReference>
<dbReference type="PANTHER" id="PTHR35567">
    <property type="entry name" value="MALATE DEHYDROGENASE (AFU_ORTHOLOGUE AFUA_2G13800)"/>
    <property type="match status" value="1"/>
</dbReference>
<evidence type="ECO:0000256" key="1">
    <source>
        <dbReference type="SAM" id="MobiDB-lite"/>
    </source>
</evidence>
<keyword evidence="4" id="KW-1185">Reference proteome</keyword>
<dbReference type="InterPro" id="IPR021706">
    <property type="entry name" value="DUF2990"/>
</dbReference>
<accession>U1GK95</accession>
<dbReference type="OrthoDB" id="1859733at2759"/>
<dbReference type="InterPro" id="IPR021851">
    <property type="entry name" value="DUF3455"/>
</dbReference>
<evidence type="ECO:0000256" key="2">
    <source>
        <dbReference type="SAM" id="SignalP"/>
    </source>
</evidence>
<dbReference type="Pfam" id="PF11937">
    <property type="entry name" value="DUF3455"/>
    <property type="match status" value="1"/>
</dbReference>
<feature type="region of interest" description="Disordered" evidence="1">
    <location>
        <begin position="184"/>
        <end position="204"/>
    </location>
</feature>
<dbReference type="eggNOG" id="ENOG502S85Z">
    <property type="taxonomic scope" value="Eukaryota"/>
</dbReference>
<dbReference type="Pfam" id="PF11693">
    <property type="entry name" value="DUF2990"/>
    <property type="match status" value="1"/>
</dbReference>
<evidence type="ECO:0000313" key="4">
    <source>
        <dbReference type="Proteomes" id="UP000019373"/>
    </source>
</evidence>
<proteinExistence type="predicted"/>
<dbReference type="PANTHER" id="PTHR35567:SF1">
    <property type="entry name" value="CONSERVED FUNGAL PROTEIN (AFU_ORTHOLOGUE AFUA_1G14230)"/>
    <property type="match status" value="1"/>
</dbReference>
<protein>
    <recommendedName>
        <fullName evidence="5">Malate dehydrogenase</fullName>
    </recommendedName>
</protein>
<dbReference type="AlphaFoldDB" id="U1GK95"/>
<dbReference type="GeneID" id="19237934"/>